<feature type="domain" description="C2H2-type" evidence="1">
    <location>
        <begin position="115"/>
        <end position="136"/>
    </location>
</feature>
<dbReference type="Proteomes" id="UP000887564">
    <property type="component" value="Unplaced"/>
</dbReference>
<keyword evidence="2" id="KW-1185">Reference proteome</keyword>
<name>A0A914RVW1_PAREQ</name>
<dbReference type="AlphaFoldDB" id="A0A914RVW1"/>
<protein>
    <submittedName>
        <fullName evidence="3">C2H2-type domain-containing protein</fullName>
    </submittedName>
</protein>
<accession>A0A914RVW1</accession>
<dbReference type="PROSITE" id="PS00028">
    <property type="entry name" value="ZINC_FINGER_C2H2_1"/>
    <property type="match status" value="1"/>
</dbReference>
<evidence type="ECO:0000259" key="1">
    <source>
        <dbReference type="PROSITE" id="PS00028"/>
    </source>
</evidence>
<proteinExistence type="predicted"/>
<sequence>LKIFRVKRSAEGWPSGGASTKKERIDEYSAAVQNERNRSVASIDVTQNTNLYQSGHEVVGTHMEGIKDESAAGMPDTMICGCCRFVTSDFEQFREHRKAPCASITKPVKDRKWQCSMCQEAFDDAAVLVDHALDRHNIRLLKVTE</sequence>
<organism evidence="2 3">
    <name type="scientific">Parascaris equorum</name>
    <name type="common">Equine roundworm</name>
    <dbReference type="NCBI Taxonomy" id="6256"/>
    <lineage>
        <taxon>Eukaryota</taxon>
        <taxon>Metazoa</taxon>
        <taxon>Ecdysozoa</taxon>
        <taxon>Nematoda</taxon>
        <taxon>Chromadorea</taxon>
        <taxon>Rhabditida</taxon>
        <taxon>Spirurina</taxon>
        <taxon>Ascaridomorpha</taxon>
        <taxon>Ascaridoidea</taxon>
        <taxon>Ascarididae</taxon>
        <taxon>Parascaris</taxon>
    </lineage>
</organism>
<evidence type="ECO:0000313" key="3">
    <source>
        <dbReference type="WBParaSite" id="PEQ_0000898901-mRNA-1"/>
    </source>
</evidence>
<evidence type="ECO:0000313" key="2">
    <source>
        <dbReference type="Proteomes" id="UP000887564"/>
    </source>
</evidence>
<reference evidence="3" key="1">
    <citation type="submission" date="2022-11" db="UniProtKB">
        <authorList>
            <consortium name="WormBaseParasite"/>
        </authorList>
    </citation>
    <scope>IDENTIFICATION</scope>
</reference>
<dbReference type="WBParaSite" id="PEQ_0000898901-mRNA-1">
    <property type="protein sequence ID" value="PEQ_0000898901-mRNA-1"/>
    <property type="gene ID" value="PEQ_0000898901"/>
</dbReference>
<dbReference type="InterPro" id="IPR013087">
    <property type="entry name" value="Znf_C2H2_type"/>
</dbReference>